<dbReference type="Gene3D" id="3.30.559.10">
    <property type="entry name" value="Chloramphenicol acetyltransferase-like domain"/>
    <property type="match status" value="1"/>
</dbReference>
<dbReference type="AlphaFoldDB" id="A0A841B9Z5"/>
<dbReference type="PANTHER" id="PTHR45527">
    <property type="entry name" value="NONRIBOSOMAL PEPTIDE SYNTHETASE"/>
    <property type="match status" value="1"/>
</dbReference>
<dbReference type="GO" id="GO:0043041">
    <property type="term" value="P:amino acid activation for nonribosomal peptide biosynthetic process"/>
    <property type="evidence" value="ECO:0007669"/>
    <property type="project" value="TreeGrafter"/>
</dbReference>
<dbReference type="InterPro" id="IPR023213">
    <property type="entry name" value="CAT-like_dom_sf"/>
</dbReference>
<reference evidence="2 3" key="1">
    <citation type="submission" date="2020-08" db="EMBL/GenBank/DDBJ databases">
        <title>Sequencing the genomes of 1000 actinobacteria strains.</title>
        <authorList>
            <person name="Klenk H.-P."/>
        </authorList>
    </citation>
    <scope>NUCLEOTIDE SEQUENCE [LARGE SCALE GENOMIC DNA]</scope>
    <source>
        <strain evidence="2 3">DSM 45272</strain>
    </source>
</reference>
<feature type="domain" description="Condensation" evidence="1">
    <location>
        <begin position="7"/>
        <end position="328"/>
    </location>
</feature>
<evidence type="ECO:0000313" key="2">
    <source>
        <dbReference type="EMBL" id="MBB5855703.1"/>
    </source>
</evidence>
<evidence type="ECO:0000259" key="1">
    <source>
        <dbReference type="Pfam" id="PF00668"/>
    </source>
</evidence>
<dbReference type="InterPro" id="IPR001242">
    <property type="entry name" value="Condensation_dom"/>
</dbReference>
<dbReference type="EMBL" id="JACHMX010000001">
    <property type="protein sequence ID" value="MBB5855703.1"/>
    <property type="molecule type" value="Genomic_DNA"/>
</dbReference>
<dbReference type="RefSeq" id="WP_184900598.1">
    <property type="nucleotide sequence ID" value="NZ_JACHMX010000001.1"/>
</dbReference>
<organism evidence="2 3">
    <name type="scientific">Amycolatopsis umgeniensis</name>
    <dbReference type="NCBI Taxonomy" id="336628"/>
    <lineage>
        <taxon>Bacteria</taxon>
        <taxon>Bacillati</taxon>
        <taxon>Actinomycetota</taxon>
        <taxon>Actinomycetes</taxon>
        <taxon>Pseudonocardiales</taxon>
        <taxon>Pseudonocardiaceae</taxon>
        <taxon>Amycolatopsis</taxon>
    </lineage>
</organism>
<sequence>MPELTSAPLTYEQDWLDAKLRGGRVYRNVQLSYEIIGDLDPAALTAAVRDCVRRHDALRMRIDGTGQHPVELAADEEPVRCLEVTAASSAQFGRYASALLSRDLLRPWDNALPCSFILLRRDDHHHAFLATFHRLFFDARARELFGRDLWACYAARTRGRPSLPAAPSFAEAATRQRTRATARTLARAKESWRDRLEFCAENPWVRPPSATETESGVITLELDGRVTGSLRAATGRTGHTPLQWVVAAFARAATECAGLPRAGMWTSMDTRLSADREVVGMFAAACPIALRRPGADDAALLAEVRGQLLNALRYHQVTADDLDDLVPGFGSGSVTAPGMDIYVNLLDATGGPDRPPSTGGLRVTADAYPLLQDSHRSSWALHLRCAEHRDRIALDLVYDGERVGEPLARSIMDHVRKAAGPS</sequence>
<accession>A0A841B9Z5</accession>
<proteinExistence type="predicted"/>
<dbReference type="GO" id="GO:0031177">
    <property type="term" value="F:phosphopantetheine binding"/>
    <property type="evidence" value="ECO:0007669"/>
    <property type="project" value="TreeGrafter"/>
</dbReference>
<dbReference type="GO" id="GO:0047527">
    <property type="term" value="F:2,3-dihydroxybenzoate-serine ligase activity"/>
    <property type="evidence" value="ECO:0007669"/>
    <property type="project" value="TreeGrafter"/>
</dbReference>
<keyword evidence="3" id="KW-1185">Reference proteome</keyword>
<dbReference type="SUPFAM" id="SSF52777">
    <property type="entry name" value="CoA-dependent acyltransferases"/>
    <property type="match status" value="2"/>
</dbReference>
<dbReference type="PANTHER" id="PTHR45527:SF1">
    <property type="entry name" value="FATTY ACID SYNTHASE"/>
    <property type="match status" value="1"/>
</dbReference>
<dbReference type="Gene3D" id="3.30.559.30">
    <property type="entry name" value="Nonribosomal peptide synthetase, condensation domain"/>
    <property type="match status" value="1"/>
</dbReference>
<gene>
    <name evidence="2" type="ORF">HDA45_005790</name>
</gene>
<dbReference type="Proteomes" id="UP000580861">
    <property type="component" value="Unassembled WGS sequence"/>
</dbReference>
<dbReference type="GO" id="GO:0009366">
    <property type="term" value="C:enterobactin synthetase complex"/>
    <property type="evidence" value="ECO:0007669"/>
    <property type="project" value="TreeGrafter"/>
</dbReference>
<name>A0A841B9Z5_9PSEU</name>
<evidence type="ECO:0000313" key="3">
    <source>
        <dbReference type="Proteomes" id="UP000580861"/>
    </source>
</evidence>
<dbReference type="GO" id="GO:0008610">
    <property type="term" value="P:lipid biosynthetic process"/>
    <property type="evidence" value="ECO:0007669"/>
    <property type="project" value="UniProtKB-ARBA"/>
</dbReference>
<protein>
    <recommendedName>
        <fullName evidence="1">Condensation domain-containing protein</fullName>
    </recommendedName>
</protein>
<dbReference type="GO" id="GO:0009239">
    <property type="term" value="P:enterobactin biosynthetic process"/>
    <property type="evidence" value="ECO:0007669"/>
    <property type="project" value="TreeGrafter"/>
</dbReference>
<dbReference type="Pfam" id="PF00668">
    <property type="entry name" value="Condensation"/>
    <property type="match status" value="1"/>
</dbReference>
<dbReference type="GO" id="GO:0005829">
    <property type="term" value="C:cytosol"/>
    <property type="evidence" value="ECO:0007669"/>
    <property type="project" value="TreeGrafter"/>
</dbReference>
<comment type="caution">
    <text evidence="2">The sequence shown here is derived from an EMBL/GenBank/DDBJ whole genome shotgun (WGS) entry which is preliminary data.</text>
</comment>